<dbReference type="Proteomes" id="UP001243717">
    <property type="component" value="Unassembled WGS sequence"/>
</dbReference>
<evidence type="ECO:0000313" key="2">
    <source>
        <dbReference type="Proteomes" id="UP001243717"/>
    </source>
</evidence>
<dbReference type="RefSeq" id="WP_308986923.1">
    <property type="nucleotide sequence ID" value="NZ_JARXIC010000145.1"/>
</dbReference>
<reference evidence="1 2" key="1">
    <citation type="submission" date="2023-04" db="EMBL/GenBank/DDBJ databases">
        <title>A novel bacteria isolated from coastal sediment.</title>
        <authorList>
            <person name="Liu X.-J."/>
            <person name="Du Z.-J."/>
        </authorList>
    </citation>
    <scope>NUCLEOTIDE SEQUENCE [LARGE SCALE GENOMIC DNA]</scope>
    <source>
        <strain evidence="1 2">SDUM461004</strain>
    </source>
</reference>
<accession>A0ABU1AP46</accession>
<comment type="caution">
    <text evidence="1">The sequence shown here is derived from an EMBL/GenBank/DDBJ whole genome shotgun (WGS) entry which is preliminary data.</text>
</comment>
<protein>
    <submittedName>
        <fullName evidence="1">Uncharacterized protein</fullName>
    </submittedName>
</protein>
<keyword evidence="2" id="KW-1185">Reference proteome</keyword>
<feature type="non-terminal residue" evidence="1">
    <location>
        <position position="116"/>
    </location>
</feature>
<proteinExistence type="predicted"/>
<organism evidence="1 2">
    <name type="scientific">Thalassobacterium sedimentorum</name>
    <dbReference type="NCBI Taxonomy" id="3041258"/>
    <lineage>
        <taxon>Bacteria</taxon>
        <taxon>Pseudomonadati</taxon>
        <taxon>Verrucomicrobiota</taxon>
        <taxon>Opitutia</taxon>
        <taxon>Puniceicoccales</taxon>
        <taxon>Coraliomargaritaceae</taxon>
        <taxon>Thalassobacterium</taxon>
    </lineage>
</organism>
<sequence>MSKFADPDHDRVPNFFEYIFGTDPSRASVIDDCYRIVIVEDGDLRYLEMSFRQTLQSLSQIVLPKHSVDLLTWSNEDFLLTEDTNDGTYRWRTYRYKDPITSTNPVRFITLEAEVD</sequence>
<evidence type="ECO:0000313" key="1">
    <source>
        <dbReference type="EMBL" id="MDQ8196492.1"/>
    </source>
</evidence>
<dbReference type="EMBL" id="JARXIC010000145">
    <property type="protein sequence ID" value="MDQ8196492.1"/>
    <property type="molecule type" value="Genomic_DNA"/>
</dbReference>
<name>A0ABU1AP46_9BACT</name>
<gene>
    <name evidence="1" type="ORF">QEH59_18830</name>
</gene>